<dbReference type="PANTHER" id="PTHR40375:SF2">
    <property type="entry name" value="SPORULATION-SPECIFIC PROTEIN 22"/>
    <property type="match status" value="1"/>
</dbReference>
<evidence type="ECO:0000313" key="3">
    <source>
        <dbReference type="Proteomes" id="UP001149079"/>
    </source>
</evidence>
<dbReference type="RefSeq" id="XP_056518280.1">
    <property type="nucleotide sequence ID" value="XM_056668450.1"/>
</dbReference>
<organism evidence="2 3">
    <name type="scientific">Penicillium bovifimosum</name>
    <dbReference type="NCBI Taxonomy" id="126998"/>
    <lineage>
        <taxon>Eukaryota</taxon>
        <taxon>Fungi</taxon>
        <taxon>Dikarya</taxon>
        <taxon>Ascomycota</taxon>
        <taxon>Pezizomycotina</taxon>
        <taxon>Eurotiomycetes</taxon>
        <taxon>Eurotiomycetidae</taxon>
        <taxon>Eurotiales</taxon>
        <taxon>Aspergillaceae</taxon>
        <taxon>Penicillium</taxon>
    </lineage>
</organism>
<dbReference type="PANTHER" id="PTHR40375">
    <property type="entry name" value="SPORULATION-SPECIFIC PROTEIN 22"/>
    <property type="match status" value="1"/>
</dbReference>
<gene>
    <name evidence="2" type="ORF">N7515_007706</name>
</gene>
<dbReference type="Pfam" id="PF08631">
    <property type="entry name" value="SPO22"/>
    <property type="match status" value="1"/>
</dbReference>
<dbReference type="GeneID" id="81407620"/>
<accession>A0A9W9KX16</accession>
<name>A0A9W9KX16_9EURO</name>
<dbReference type="GO" id="GO:0051321">
    <property type="term" value="P:meiotic cell cycle"/>
    <property type="evidence" value="ECO:0007669"/>
    <property type="project" value="UniProtKB-KW"/>
</dbReference>
<protein>
    <submittedName>
        <fullName evidence="2">Meiosis specific protein SPO22</fullName>
    </submittedName>
</protein>
<dbReference type="Proteomes" id="UP001149079">
    <property type="component" value="Unassembled WGS sequence"/>
</dbReference>
<evidence type="ECO:0000313" key="2">
    <source>
        <dbReference type="EMBL" id="KAJ5123881.1"/>
    </source>
</evidence>
<dbReference type="EMBL" id="JAPQKL010000006">
    <property type="protein sequence ID" value="KAJ5123881.1"/>
    <property type="molecule type" value="Genomic_DNA"/>
</dbReference>
<dbReference type="InterPro" id="IPR013940">
    <property type="entry name" value="Spo22/ZIP4/TEX11"/>
</dbReference>
<dbReference type="InterPro" id="IPR039057">
    <property type="entry name" value="Spo22/ZIP4"/>
</dbReference>
<keyword evidence="1" id="KW-0469">Meiosis</keyword>
<reference evidence="2" key="2">
    <citation type="journal article" date="2023" name="IMA Fungus">
        <title>Comparative genomic study of the Penicillium genus elucidates a diverse pangenome and 15 lateral gene transfer events.</title>
        <authorList>
            <person name="Petersen C."/>
            <person name="Sorensen T."/>
            <person name="Nielsen M.R."/>
            <person name="Sondergaard T.E."/>
            <person name="Sorensen J.L."/>
            <person name="Fitzpatrick D.A."/>
            <person name="Frisvad J.C."/>
            <person name="Nielsen K.L."/>
        </authorList>
    </citation>
    <scope>NUCLEOTIDE SEQUENCE</scope>
    <source>
        <strain evidence="2">IBT 22155</strain>
    </source>
</reference>
<sequence>MDPVRSPAASLEELGLLLQRVLNTDSSPTAPILTPDALLELNNSLNTNPFNPVDTGLAASRLDRQATNLWNRCTVMTASHGSNPENLRMLAKVRAFAFALLNSSQAPDLLGLIRAVELGFVATRLCIVNGESELAVNIITAVGDKLNRIQDSHPEVDPSVNRGLLTAFYLLHVRLAWLQGLLDAVDIFWANVPEPTTVRHRQMAFESCFIMGDQALAQQYHELAVTWLQRALHHLQELDVDHGSAFPFFNEWDLVIRHSLVVACTKLQTPGPATTRMTQMIILKERYPEHPSVVLLELSSKDETTSVEDLLKGLQGFVENNRLTDLNMPVIYQFARGLGYRGGLEDGMEALRILLARPMPSHDWTEKCFLAFALLTSRRPDTGLDGMGGLWFLIDDLDKRGFSDFSTGAAHAIVACVWKLIGAAIQKHEFWEAREWLSICASPKIRHACSTDFIIAIQKKLITCHMLDGSLADARELLARGLVQDQLDLQRMYLEFKLTMMEGKNTNNFFVLGFSEQPDSQKQLAVLSCAMEAYRLRKSSALLTCLEQFQKFMTRKEIYHEDFTAAEHYTFVITLLLKELSHGFSYRLGELIKNVTHLALNYARENSGIEGGPTTVSITQVQWLYRTTYEIARKLLKSPGLEWATTILQYSRKFADLYRSIAYPGSEAGVPRPHFFAVAYLDLLAEAAEARGEVDPGRKGDHTDKNQKINWEKVRVVFRELNDLSGWSDGEEEAKVDTEAKEARQLTNARFFDLEAAMHLGRWEDVAQICESNDTFPMSWFYPPLVDLTLKLDLPPALAIKILKHVVRNREDSLCEAPATAIAERVNFHTSLPRYLHCIFMLAISPDPAPAPVAADGFPDVNMVDAKTAEEVIDRVLSIVEQGTGINSEEESQLDSGDNLRVNVPDSGLYPFQGNYPTPELTKMATLTFNRATDYYRVVQDEVCKRWANKAIRLAHQVPGPEGQWLAGTLQAKLDNLMLL</sequence>
<dbReference type="AlphaFoldDB" id="A0A9W9KX16"/>
<comment type="caution">
    <text evidence="2">The sequence shown here is derived from an EMBL/GenBank/DDBJ whole genome shotgun (WGS) entry which is preliminary data.</text>
</comment>
<evidence type="ECO:0000256" key="1">
    <source>
        <dbReference type="ARBA" id="ARBA00023254"/>
    </source>
</evidence>
<proteinExistence type="predicted"/>
<keyword evidence="3" id="KW-1185">Reference proteome</keyword>
<dbReference type="GO" id="GO:0090173">
    <property type="term" value="P:regulation of synaptonemal complex assembly"/>
    <property type="evidence" value="ECO:0007669"/>
    <property type="project" value="InterPro"/>
</dbReference>
<dbReference type="OrthoDB" id="65716at2759"/>
<reference evidence="2" key="1">
    <citation type="submission" date="2022-11" db="EMBL/GenBank/DDBJ databases">
        <authorList>
            <person name="Petersen C."/>
        </authorList>
    </citation>
    <scope>NUCLEOTIDE SEQUENCE</scope>
    <source>
        <strain evidence="2">IBT 22155</strain>
    </source>
</reference>